<keyword evidence="5" id="KW-1185">Reference proteome</keyword>
<dbReference type="Proteomes" id="UP001347796">
    <property type="component" value="Unassembled WGS sequence"/>
</dbReference>
<evidence type="ECO:0000256" key="2">
    <source>
        <dbReference type="ARBA" id="ARBA00022723"/>
    </source>
</evidence>
<reference evidence="4 5" key="1">
    <citation type="submission" date="2024-01" db="EMBL/GenBank/DDBJ databases">
        <title>The genome of the rayed Mediterranean limpet Patella caerulea (Linnaeus, 1758).</title>
        <authorList>
            <person name="Anh-Thu Weber A."/>
            <person name="Halstead-Nussloch G."/>
        </authorList>
    </citation>
    <scope>NUCLEOTIDE SEQUENCE [LARGE SCALE GENOMIC DNA]</scope>
    <source>
        <strain evidence="4">AATW-2023a</strain>
        <tissue evidence="4">Whole specimen</tissue>
    </source>
</reference>
<feature type="domain" description="DDE Tnp4" evidence="3">
    <location>
        <begin position="18"/>
        <end position="104"/>
    </location>
</feature>
<evidence type="ECO:0000313" key="4">
    <source>
        <dbReference type="EMBL" id="KAK6169554.1"/>
    </source>
</evidence>
<sequence length="148" mass="17169">MMAECLSTVVFIKRPNGGELFGHEKYIIGDSAYPVKHWLMPVIKDNGRLSERQKRFNQCVASMRQLVERTIGHLKGRFRRLRCLHVYNNETAVKIIAAACVLHNICISTNDQLDDFIEHFNEQRPQNQIVPNDEDGVAFRNRLVELFD</sequence>
<gene>
    <name evidence="4" type="ORF">SNE40_020588</name>
</gene>
<comment type="cofactor">
    <cofactor evidence="1">
        <name>a divalent metal cation</name>
        <dbReference type="ChEBI" id="CHEBI:60240"/>
    </cofactor>
</comment>
<evidence type="ECO:0000256" key="1">
    <source>
        <dbReference type="ARBA" id="ARBA00001968"/>
    </source>
</evidence>
<dbReference type="AlphaFoldDB" id="A0AAN8J4Q7"/>
<accession>A0AAN8J4Q7</accession>
<evidence type="ECO:0000313" key="5">
    <source>
        <dbReference type="Proteomes" id="UP001347796"/>
    </source>
</evidence>
<evidence type="ECO:0000259" key="3">
    <source>
        <dbReference type="Pfam" id="PF13359"/>
    </source>
</evidence>
<protein>
    <recommendedName>
        <fullName evidence="3">DDE Tnp4 domain-containing protein</fullName>
    </recommendedName>
</protein>
<dbReference type="InterPro" id="IPR027806">
    <property type="entry name" value="HARBI1_dom"/>
</dbReference>
<dbReference type="GO" id="GO:0046872">
    <property type="term" value="F:metal ion binding"/>
    <property type="evidence" value="ECO:0007669"/>
    <property type="project" value="UniProtKB-KW"/>
</dbReference>
<name>A0AAN8J4Q7_PATCE</name>
<organism evidence="4 5">
    <name type="scientific">Patella caerulea</name>
    <name type="common">Rayed Mediterranean limpet</name>
    <dbReference type="NCBI Taxonomy" id="87958"/>
    <lineage>
        <taxon>Eukaryota</taxon>
        <taxon>Metazoa</taxon>
        <taxon>Spiralia</taxon>
        <taxon>Lophotrochozoa</taxon>
        <taxon>Mollusca</taxon>
        <taxon>Gastropoda</taxon>
        <taxon>Patellogastropoda</taxon>
        <taxon>Patelloidea</taxon>
        <taxon>Patellidae</taxon>
        <taxon>Patella</taxon>
    </lineage>
</organism>
<dbReference type="Pfam" id="PF13359">
    <property type="entry name" value="DDE_Tnp_4"/>
    <property type="match status" value="1"/>
</dbReference>
<keyword evidence="2" id="KW-0479">Metal-binding</keyword>
<proteinExistence type="predicted"/>
<dbReference type="EMBL" id="JAZGQO010000015">
    <property type="protein sequence ID" value="KAK6169554.1"/>
    <property type="molecule type" value="Genomic_DNA"/>
</dbReference>
<comment type="caution">
    <text evidence="4">The sequence shown here is derived from an EMBL/GenBank/DDBJ whole genome shotgun (WGS) entry which is preliminary data.</text>
</comment>